<evidence type="ECO:0000313" key="3">
    <source>
        <dbReference type="EMBL" id="AIG64873.1"/>
    </source>
</evidence>
<keyword evidence="2" id="KW-0812">Transmembrane</keyword>
<evidence type="ECO:0000256" key="2">
    <source>
        <dbReference type="SAM" id="Phobius"/>
    </source>
</evidence>
<evidence type="ECO:0000256" key="1">
    <source>
        <dbReference type="SAM" id="MobiDB-lite"/>
    </source>
</evidence>
<keyword evidence="2" id="KW-0472">Membrane</keyword>
<feature type="compositionally biased region" description="Acidic residues" evidence="1">
    <location>
        <begin position="76"/>
        <end position="90"/>
    </location>
</feature>
<sequence>MVEDFNAMLNKPEVRTAAGAIGLVIAGLAIGGIMISACTPGGSGSGSSSDVLKPIDPNASVNPDATPAEPEGSDPAADDPAMESVEDVIDEAVSHDELEVPATEDE</sequence>
<protein>
    <submittedName>
        <fullName evidence="3">Uncharacterized protein</fullName>
    </submittedName>
</protein>
<dbReference type="Proteomes" id="UP000028504">
    <property type="component" value="Chromosome"/>
</dbReference>
<name>A0ABN4DEX8_9CORY</name>
<feature type="region of interest" description="Disordered" evidence="1">
    <location>
        <begin position="39"/>
        <end position="106"/>
    </location>
</feature>
<evidence type="ECO:0000313" key="4">
    <source>
        <dbReference type="Proteomes" id="UP000028504"/>
    </source>
</evidence>
<accession>A0ABN4DEX8</accession>
<reference evidence="3 4" key="1">
    <citation type="submission" date="2014-07" db="EMBL/GenBank/DDBJ databases">
        <title>Complete genome sequence of Corynebacterium atypicum DSM 44849: identifiction of the mycolic acid biosynthesis genes.</title>
        <authorList>
            <person name="Tippelt A."/>
            <person name="Mollmann S."/>
            <person name="Albersmeier A."/>
            <person name="Jaenicke S."/>
            <person name="Ruckert C."/>
            <person name="Tauch A."/>
        </authorList>
    </citation>
    <scope>NUCLEOTIDE SEQUENCE [LARGE SCALE GENOMIC DNA]</scope>
    <source>
        <strain evidence="3 4">R2070</strain>
    </source>
</reference>
<keyword evidence="4" id="KW-1185">Reference proteome</keyword>
<feature type="transmembrane region" description="Helical" evidence="2">
    <location>
        <begin position="20"/>
        <end position="39"/>
    </location>
</feature>
<organism evidence="3 4">
    <name type="scientific">Corynebacterium atypicum</name>
    <dbReference type="NCBI Taxonomy" id="191610"/>
    <lineage>
        <taxon>Bacteria</taxon>
        <taxon>Bacillati</taxon>
        <taxon>Actinomycetota</taxon>
        <taxon>Actinomycetes</taxon>
        <taxon>Mycobacteriales</taxon>
        <taxon>Corynebacteriaceae</taxon>
        <taxon>Corynebacterium</taxon>
    </lineage>
</organism>
<proteinExistence type="predicted"/>
<gene>
    <name evidence="3" type="ORF">CATYP_10325</name>
</gene>
<keyword evidence="2" id="KW-1133">Transmembrane helix</keyword>
<dbReference type="EMBL" id="CP008944">
    <property type="protein sequence ID" value="AIG64873.1"/>
    <property type="molecule type" value="Genomic_DNA"/>
</dbReference>